<accession>A0ABX5LV60</accession>
<evidence type="ECO:0008006" key="3">
    <source>
        <dbReference type="Google" id="ProtNLM"/>
    </source>
</evidence>
<reference evidence="1 2" key="1">
    <citation type="submission" date="2015-03" db="EMBL/GenBank/DDBJ databases">
        <authorList>
            <person name="Krishnan R."/>
            <person name="Midha S."/>
            <person name="Patil P.B."/>
            <person name="Rameshkumar N."/>
        </authorList>
    </citation>
    <scope>NUCLEOTIDE SEQUENCE [LARGE SCALE GENOMIC DNA]</scope>
    <source>
        <strain evidence="1 2">L1E11</strain>
    </source>
</reference>
<evidence type="ECO:0000313" key="1">
    <source>
        <dbReference type="EMBL" id="PXF30537.1"/>
    </source>
</evidence>
<comment type="caution">
    <text evidence="1">The sequence shown here is derived from an EMBL/GenBank/DDBJ whole genome shotgun (WGS) entry which is preliminary data.</text>
</comment>
<name>A0ABX5LV60_9GAMM</name>
<sequence>MQAEKDFDIDVYIFYLEYTQPDVYIVTTDYNRLRIVTEQTGSPNRRALMMKDEQKSQVVSVRLSADQLEFLNQLKSEMEEDMETEISMATVVRRILSRYISKHTNSAHLERHKRFETLESRVAALEAQLASLAADGKQ</sequence>
<proteinExistence type="predicted"/>
<keyword evidence="2" id="KW-1185">Reference proteome</keyword>
<organism evidence="1 2">
    <name type="scientific">Pokkaliibacter plantistimulans</name>
    <dbReference type="NCBI Taxonomy" id="1635171"/>
    <lineage>
        <taxon>Bacteria</taxon>
        <taxon>Pseudomonadati</taxon>
        <taxon>Pseudomonadota</taxon>
        <taxon>Gammaproteobacteria</taxon>
        <taxon>Oceanospirillales</taxon>
        <taxon>Balneatrichaceae</taxon>
        <taxon>Pokkaliibacter</taxon>
    </lineage>
</organism>
<evidence type="ECO:0000313" key="2">
    <source>
        <dbReference type="Proteomes" id="UP000248090"/>
    </source>
</evidence>
<protein>
    <recommendedName>
        <fullName evidence="3">Ribbon-helix-helix protein CopG domain-containing protein</fullName>
    </recommendedName>
</protein>
<dbReference type="EMBL" id="LAPT01000073">
    <property type="protein sequence ID" value="PXF30537.1"/>
    <property type="molecule type" value="Genomic_DNA"/>
</dbReference>
<gene>
    <name evidence="1" type="ORF">WH50_14630</name>
</gene>
<dbReference type="Proteomes" id="UP000248090">
    <property type="component" value="Unassembled WGS sequence"/>
</dbReference>